<dbReference type="EMBL" id="CP029550">
    <property type="protein sequence ID" value="AWN40086.1"/>
    <property type="molecule type" value="Genomic_DNA"/>
</dbReference>
<dbReference type="AlphaFoldDB" id="A0A2U8W479"/>
<sequence>MDNQTALDALALQHQRFTDMLRSADSGIWWSSDAAAGLNAEKIKAQADLIGAALDELESLIKKINA</sequence>
<dbReference type="KEGG" id="mets:DK389_05450"/>
<gene>
    <name evidence="1" type="ORF">DK389_05450</name>
</gene>
<keyword evidence="2" id="KW-1185">Reference proteome</keyword>
<dbReference type="OrthoDB" id="7998748at2"/>
<evidence type="ECO:0000313" key="1">
    <source>
        <dbReference type="EMBL" id="AWN40086.1"/>
    </source>
</evidence>
<proteinExistence type="predicted"/>
<dbReference type="Proteomes" id="UP000245926">
    <property type="component" value="Chromosome"/>
</dbReference>
<protein>
    <submittedName>
        <fullName evidence="1">Uncharacterized protein</fullName>
    </submittedName>
</protein>
<evidence type="ECO:0000313" key="2">
    <source>
        <dbReference type="Proteomes" id="UP000245926"/>
    </source>
</evidence>
<name>A0A2U8W479_9HYPH</name>
<reference evidence="2" key="1">
    <citation type="submission" date="2018-05" db="EMBL/GenBank/DDBJ databases">
        <title>Complete Genome Sequence of Methylobacterium sp. 17SD2-17.</title>
        <authorList>
            <person name="Srinivasan S."/>
        </authorList>
    </citation>
    <scope>NUCLEOTIDE SEQUENCE [LARGE SCALE GENOMIC DNA]</scope>
    <source>
        <strain evidence="2">17SD2-17</strain>
    </source>
</reference>
<accession>A0A2U8W479</accession>
<dbReference type="RefSeq" id="WP_109887932.1">
    <property type="nucleotide sequence ID" value="NZ_CP029550.1"/>
</dbReference>
<organism evidence="1 2">
    <name type="scientific">Methylobacterium durans</name>
    <dbReference type="NCBI Taxonomy" id="2202825"/>
    <lineage>
        <taxon>Bacteria</taxon>
        <taxon>Pseudomonadati</taxon>
        <taxon>Pseudomonadota</taxon>
        <taxon>Alphaproteobacteria</taxon>
        <taxon>Hyphomicrobiales</taxon>
        <taxon>Methylobacteriaceae</taxon>
        <taxon>Methylobacterium</taxon>
    </lineage>
</organism>